<dbReference type="GO" id="GO:0005829">
    <property type="term" value="C:cytosol"/>
    <property type="evidence" value="ECO:0007669"/>
    <property type="project" value="TreeGrafter"/>
</dbReference>
<dbReference type="InterPro" id="IPR011605">
    <property type="entry name" value="NusB_fam"/>
</dbReference>
<evidence type="ECO:0000256" key="3">
    <source>
        <dbReference type="ARBA" id="ARBA00022884"/>
    </source>
</evidence>
<evidence type="ECO:0000256" key="5">
    <source>
        <dbReference type="ARBA" id="ARBA00023163"/>
    </source>
</evidence>
<evidence type="ECO:0000256" key="2">
    <source>
        <dbReference type="ARBA" id="ARBA00022814"/>
    </source>
</evidence>
<organism evidence="7 8">
    <name type="scientific">Pustulibacterium marinum</name>
    <dbReference type="NCBI Taxonomy" id="1224947"/>
    <lineage>
        <taxon>Bacteria</taxon>
        <taxon>Pseudomonadati</taxon>
        <taxon>Bacteroidota</taxon>
        <taxon>Flavobacteriia</taxon>
        <taxon>Flavobacteriales</taxon>
        <taxon>Flavobacteriaceae</taxon>
        <taxon>Pustulibacterium</taxon>
    </lineage>
</organism>
<evidence type="ECO:0000259" key="6">
    <source>
        <dbReference type="Pfam" id="PF01029"/>
    </source>
</evidence>
<reference evidence="8" key="1">
    <citation type="submission" date="2016-10" db="EMBL/GenBank/DDBJ databases">
        <authorList>
            <person name="Varghese N."/>
            <person name="Submissions S."/>
        </authorList>
    </citation>
    <scope>NUCLEOTIDE SEQUENCE [LARGE SCALE GENOMIC DNA]</scope>
    <source>
        <strain evidence="8">CGMCC 1.12333</strain>
    </source>
</reference>
<keyword evidence="3" id="KW-0694">RNA-binding</keyword>
<dbReference type="InterPro" id="IPR035926">
    <property type="entry name" value="NusB-like_sf"/>
</dbReference>
<evidence type="ECO:0000313" key="7">
    <source>
        <dbReference type="EMBL" id="SFU43746.1"/>
    </source>
</evidence>
<dbReference type="NCBIfam" id="TIGR01951">
    <property type="entry name" value="nusB"/>
    <property type="match status" value="1"/>
</dbReference>
<name>A0A1I7G682_9FLAO</name>
<dbReference type="GO" id="GO:0031564">
    <property type="term" value="P:transcription antitermination"/>
    <property type="evidence" value="ECO:0007669"/>
    <property type="project" value="UniProtKB-KW"/>
</dbReference>
<dbReference type="STRING" id="1224947.SAMN05216480_103205"/>
<dbReference type="PANTHER" id="PTHR11078">
    <property type="entry name" value="N UTILIZATION SUBSTANCE PROTEIN B-RELATED"/>
    <property type="match status" value="1"/>
</dbReference>
<dbReference type="PANTHER" id="PTHR11078:SF3">
    <property type="entry name" value="ANTITERMINATION NUSB DOMAIN-CONTAINING PROTEIN"/>
    <property type="match status" value="1"/>
</dbReference>
<proteinExistence type="inferred from homology"/>
<dbReference type="EMBL" id="FPBK01000003">
    <property type="protein sequence ID" value="SFU43746.1"/>
    <property type="molecule type" value="Genomic_DNA"/>
</dbReference>
<keyword evidence="5" id="KW-0804">Transcription</keyword>
<dbReference type="SUPFAM" id="SSF48013">
    <property type="entry name" value="NusB-like"/>
    <property type="match status" value="1"/>
</dbReference>
<dbReference type="RefSeq" id="WP_245766544.1">
    <property type="nucleotide sequence ID" value="NZ_FPBK01000003.1"/>
</dbReference>
<dbReference type="Proteomes" id="UP000199138">
    <property type="component" value="Unassembled WGS sequence"/>
</dbReference>
<dbReference type="Gene3D" id="1.10.940.10">
    <property type="entry name" value="NusB-like"/>
    <property type="match status" value="1"/>
</dbReference>
<dbReference type="InterPro" id="IPR006027">
    <property type="entry name" value="NusB_RsmB_TIM44"/>
</dbReference>
<gene>
    <name evidence="7" type="ORF">SAMN05216480_103205</name>
</gene>
<keyword evidence="4" id="KW-0805">Transcription regulation</keyword>
<evidence type="ECO:0000256" key="1">
    <source>
        <dbReference type="ARBA" id="ARBA00005952"/>
    </source>
</evidence>
<evidence type="ECO:0000313" key="8">
    <source>
        <dbReference type="Proteomes" id="UP000199138"/>
    </source>
</evidence>
<comment type="similarity">
    <text evidence="1">Belongs to the NusB family.</text>
</comment>
<keyword evidence="2" id="KW-0889">Transcription antitermination</keyword>
<evidence type="ECO:0000256" key="4">
    <source>
        <dbReference type="ARBA" id="ARBA00023015"/>
    </source>
</evidence>
<dbReference type="AlphaFoldDB" id="A0A1I7G682"/>
<keyword evidence="8" id="KW-1185">Reference proteome</keyword>
<protein>
    <submittedName>
        <fullName evidence="7">NusB antitermination factor</fullName>
    </submittedName>
</protein>
<dbReference type="GO" id="GO:0006353">
    <property type="term" value="P:DNA-templated transcription termination"/>
    <property type="evidence" value="ECO:0007669"/>
    <property type="project" value="InterPro"/>
</dbReference>
<dbReference type="GO" id="GO:0003723">
    <property type="term" value="F:RNA binding"/>
    <property type="evidence" value="ECO:0007669"/>
    <property type="project" value="UniProtKB-KW"/>
</dbReference>
<feature type="domain" description="NusB/RsmB/TIM44" evidence="6">
    <location>
        <begin position="203"/>
        <end position="299"/>
    </location>
</feature>
<dbReference type="Pfam" id="PF01029">
    <property type="entry name" value="NusB"/>
    <property type="match status" value="1"/>
</dbReference>
<sequence>MLTRRHIRVKVMQSMYALTKAENVNLEKEEKFLLQSMENMYNLYLTVLSLLIEIQKRAASQLTLSQGKYLATAEDKNPNKKFVNNEVLQMLVNNQLLQEAIEDRKLNSWYLDEEYVKIIYNDILNSDIYKDYMKEKLSTFKEDKEFLVDVFKEIIAPNEKLYDYIEDHKITWIDDLPAVNTIFLKSIRKLKSNNHPETYFLPSLFKDEEDKKFGIELLRKTVLNNEMLQEEINGKTPNWDSDRIADMDTILLKMAICEFLKFPSIPIKVTINEYLEIAKEYSTPKSSIFVNGILDKLVKDYQTTQKLNKVGRGLL</sequence>
<accession>A0A1I7G682</accession>